<evidence type="ECO:0000256" key="3">
    <source>
        <dbReference type="ARBA" id="ARBA00022692"/>
    </source>
</evidence>
<organism evidence="7 8">
    <name type="scientific">Candidatus Jorgensenbacteria bacterium CG11_big_fil_rev_8_21_14_0_20_38_23</name>
    <dbReference type="NCBI Taxonomy" id="1974594"/>
    <lineage>
        <taxon>Bacteria</taxon>
        <taxon>Candidatus Joergenseniibacteriota</taxon>
    </lineage>
</organism>
<keyword evidence="4 6" id="KW-1133">Transmembrane helix</keyword>
<dbReference type="InterPro" id="IPR012902">
    <property type="entry name" value="N_methyl_site"/>
</dbReference>
<dbReference type="GO" id="GO:0015627">
    <property type="term" value="C:type II protein secretion system complex"/>
    <property type="evidence" value="ECO:0007669"/>
    <property type="project" value="InterPro"/>
</dbReference>
<evidence type="ECO:0000256" key="4">
    <source>
        <dbReference type="ARBA" id="ARBA00022989"/>
    </source>
</evidence>
<dbReference type="GO" id="GO:0016020">
    <property type="term" value="C:membrane"/>
    <property type="evidence" value="ECO:0007669"/>
    <property type="project" value="UniProtKB-SubCell"/>
</dbReference>
<keyword evidence="2" id="KW-0488">Methylation</keyword>
<dbReference type="PRINTS" id="PR00813">
    <property type="entry name" value="BCTERIALGSPG"/>
</dbReference>
<keyword evidence="3 6" id="KW-0812">Transmembrane</keyword>
<gene>
    <name evidence="7" type="ORF">COV54_03310</name>
</gene>
<dbReference type="Proteomes" id="UP000228867">
    <property type="component" value="Unassembled WGS sequence"/>
</dbReference>
<evidence type="ECO:0000256" key="1">
    <source>
        <dbReference type="ARBA" id="ARBA00004167"/>
    </source>
</evidence>
<dbReference type="InterPro" id="IPR045584">
    <property type="entry name" value="Pilin-like"/>
</dbReference>
<dbReference type="InterPro" id="IPR000983">
    <property type="entry name" value="Bac_GSPG_pilin"/>
</dbReference>
<comment type="subcellular location">
    <subcellularLocation>
        <location evidence="1">Membrane</location>
        <topology evidence="1">Single-pass membrane protein</topology>
    </subcellularLocation>
</comment>
<protein>
    <recommendedName>
        <fullName evidence="9">Type II secretion system protein GspG C-terminal domain-containing protein</fullName>
    </recommendedName>
</protein>
<evidence type="ECO:0000256" key="2">
    <source>
        <dbReference type="ARBA" id="ARBA00022481"/>
    </source>
</evidence>
<feature type="transmembrane region" description="Helical" evidence="6">
    <location>
        <begin position="12"/>
        <end position="32"/>
    </location>
</feature>
<dbReference type="Gene3D" id="3.30.700.10">
    <property type="entry name" value="Glycoprotein, Type 4 Pilin"/>
    <property type="match status" value="1"/>
</dbReference>
<evidence type="ECO:0000313" key="7">
    <source>
        <dbReference type="EMBL" id="PIR06103.1"/>
    </source>
</evidence>
<evidence type="ECO:0000256" key="6">
    <source>
        <dbReference type="SAM" id="Phobius"/>
    </source>
</evidence>
<evidence type="ECO:0008006" key="9">
    <source>
        <dbReference type="Google" id="ProtNLM"/>
    </source>
</evidence>
<dbReference type="PANTHER" id="PTHR30093:SF44">
    <property type="entry name" value="TYPE II SECRETION SYSTEM CORE PROTEIN G"/>
    <property type="match status" value="1"/>
</dbReference>
<sequence length="135" mass="14255">MKNKGFTLIEMLIVIAIIGILSSVILVGLGSARAKARDSRRISDIRQIQNGLEIYYSKTQVYVSGDSTALYAPTPDLPALPYDPQGTAVKYLYLGAAQSYQLGACLEQGLPAGITSATCSSLSCTAGTLYCVTAP</sequence>
<dbReference type="PROSITE" id="PS00409">
    <property type="entry name" value="PROKAR_NTER_METHYL"/>
    <property type="match status" value="1"/>
</dbReference>
<evidence type="ECO:0000256" key="5">
    <source>
        <dbReference type="ARBA" id="ARBA00023136"/>
    </source>
</evidence>
<keyword evidence="5 6" id="KW-0472">Membrane</keyword>
<comment type="caution">
    <text evidence="7">The sequence shown here is derived from an EMBL/GenBank/DDBJ whole genome shotgun (WGS) entry which is preliminary data.</text>
</comment>
<dbReference type="EMBL" id="PCWR01000067">
    <property type="protein sequence ID" value="PIR06103.1"/>
    <property type="molecule type" value="Genomic_DNA"/>
</dbReference>
<name>A0A2H0NB35_9BACT</name>
<dbReference type="AlphaFoldDB" id="A0A2H0NB35"/>
<evidence type="ECO:0000313" key="8">
    <source>
        <dbReference type="Proteomes" id="UP000228867"/>
    </source>
</evidence>
<reference evidence="7 8" key="1">
    <citation type="submission" date="2017-09" db="EMBL/GenBank/DDBJ databases">
        <title>Depth-based differentiation of microbial function through sediment-hosted aquifers and enrichment of novel symbionts in the deep terrestrial subsurface.</title>
        <authorList>
            <person name="Probst A.J."/>
            <person name="Ladd B."/>
            <person name="Jarett J.K."/>
            <person name="Geller-Mcgrath D.E."/>
            <person name="Sieber C.M."/>
            <person name="Emerson J.B."/>
            <person name="Anantharaman K."/>
            <person name="Thomas B.C."/>
            <person name="Malmstrom R."/>
            <person name="Stieglmeier M."/>
            <person name="Klingl A."/>
            <person name="Woyke T."/>
            <person name="Ryan C.M."/>
            <person name="Banfield J.F."/>
        </authorList>
    </citation>
    <scope>NUCLEOTIDE SEQUENCE [LARGE SCALE GENOMIC DNA]</scope>
    <source>
        <strain evidence="7">CG11_big_fil_rev_8_21_14_0_20_38_23</strain>
    </source>
</reference>
<dbReference type="Pfam" id="PF07963">
    <property type="entry name" value="N_methyl"/>
    <property type="match status" value="1"/>
</dbReference>
<dbReference type="SUPFAM" id="SSF54523">
    <property type="entry name" value="Pili subunits"/>
    <property type="match status" value="1"/>
</dbReference>
<dbReference type="GO" id="GO:0015628">
    <property type="term" value="P:protein secretion by the type II secretion system"/>
    <property type="evidence" value="ECO:0007669"/>
    <property type="project" value="InterPro"/>
</dbReference>
<accession>A0A2H0NB35</accession>
<dbReference type="NCBIfam" id="TIGR02532">
    <property type="entry name" value="IV_pilin_GFxxxE"/>
    <property type="match status" value="1"/>
</dbReference>
<proteinExistence type="predicted"/>
<dbReference type="PANTHER" id="PTHR30093">
    <property type="entry name" value="GENERAL SECRETION PATHWAY PROTEIN G"/>
    <property type="match status" value="1"/>
</dbReference>